<proteinExistence type="predicted"/>
<dbReference type="Proteomes" id="UP000199629">
    <property type="component" value="Unassembled WGS sequence"/>
</dbReference>
<feature type="region of interest" description="Disordered" evidence="1">
    <location>
        <begin position="1"/>
        <end position="30"/>
    </location>
</feature>
<evidence type="ECO:0000313" key="2">
    <source>
        <dbReference type="EMBL" id="SCE70033.1"/>
    </source>
</evidence>
<keyword evidence="3" id="KW-1185">Reference proteome</keyword>
<gene>
    <name evidence="2" type="ORF">GA0070214_101606</name>
</gene>
<sequence length="306" mass="32451">MIDALDSGVDGPTDGTGEMTSTGSVATSWLRPIPPGVAPQLNRAGQVGYPARRLGELVQGRPPGVTGHQWSTAGREGLDQVVCAADTGLPLFAVQFAPPAPAGSPARRAERMTSAVCAAVGLPLLRVESSTLRGAEHSRRLVEYVIDARAYAAGTDPDSAEAVGFRDIVGRLPDGRSGPVNDLGALTRAAAVEAYVERRLADPIVRGLHVRWTDGPAEGWSWVEVRPGRCLVERVHLVAQRFSCGVDPGRLAEDLAAVAIGERLRDLDATAPSVVDRDEVRGQIRRLAARRAEFDGGFAFDHLCAD</sequence>
<name>A0A1C4UEE1_9ACTN</name>
<evidence type="ECO:0000256" key="1">
    <source>
        <dbReference type="SAM" id="MobiDB-lite"/>
    </source>
</evidence>
<accession>A0A1C4UEE1</accession>
<reference evidence="3" key="1">
    <citation type="submission" date="2016-06" db="EMBL/GenBank/DDBJ databases">
        <authorList>
            <person name="Varghese N."/>
            <person name="Submissions Spin"/>
        </authorList>
    </citation>
    <scope>NUCLEOTIDE SEQUENCE [LARGE SCALE GENOMIC DNA]</scope>
    <source>
        <strain evidence="3">DSM 45246</strain>
    </source>
</reference>
<evidence type="ECO:0000313" key="3">
    <source>
        <dbReference type="Proteomes" id="UP000199629"/>
    </source>
</evidence>
<protein>
    <submittedName>
        <fullName evidence="2">Uncharacterized protein</fullName>
    </submittedName>
</protein>
<dbReference type="AlphaFoldDB" id="A0A1C4UEE1"/>
<organism evidence="2 3">
    <name type="scientific">Micromonospora chaiyaphumensis</name>
    <dbReference type="NCBI Taxonomy" id="307119"/>
    <lineage>
        <taxon>Bacteria</taxon>
        <taxon>Bacillati</taxon>
        <taxon>Actinomycetota</taxon>
        <taxon>Actinomycetes</taxon>
        <taxon>Micromonosporales</taxon>
        <taxon>Micromonosporaceae</taxon>
        <taxon>Micromonospora</taxon>
    </lineage>
</organism>
<feature type="compositionally biased region" description="Polar residues" evidence="1">
    <location>
        <begin position="18"/>
        <end position="27"/>
    </location>
</feature>
<dbReference type="EMBL" id="FMCS01000001">
    <property type="protein sequence ID" value="SCE70033.1"/>
    <property type="molecule type" value="Genomic_DNA"/>
</dbReference>